<dbReference type="Proteomes" id="UP000028135">
    <property type="component" value="Unassembled WGS sequence"/>
</dbReference>
<evidence type="ECO:0000313" key="2">
    <source>
        <dbReference type="Proteomes" id="UP000028135"/>
    </source>
</evidence>
<dbReference type="AlphaFoldDB" id="A0A8E1C2B0"/>
<comment type="caution">
    <text evidence="1">The sequence shown here is derived from an EMBL/GenBank/DDBJ whole genome shotgun (WGS) entry which is preliminary data.</text>
</comment>
<reference evidence="1 2" key="1">
    <citation type="submission" date="2014-05" db="EMBL/GenBank/DDBJ databases">
        <title>Genome Announcement of Sphingobium lucknowense F2.</title>
        <authorList>
            <person name="Lal R."/>
            <person name="Negi V."/>
            <person name="Lata P."/>
            <person name="Sangwan N."/>
            <person name="Gupta S.K."/>
            <person name="Rao D.L.N."/>
            <person name="Das S."/>
        </authorList>
    </citation>
    <scope>NUCLEOTIDE SEQUENCE [LARGE SCALE GENOMIC DNA]</scope>
    <source>
        <strain evidence="1 2">F2</strain>
    </source>
</reference>
<accession>A0A8E1C2B0</accession>
<protein>
    <submittedName>
        <fullName evidence="1">Uncharacterized protein</fullName>
    </submittedName>
</protein>
<gene>
    <name evidence="1" type="ORF">AL00_14405</name>
</gene>
<name>A0A8E1C2B0_9SPHN</name>
<organism evidence="1 2">
    <name type="scientific">Sphingobium indicum F2</name>
    <dbReference type="NCBI Taxonomy" id="1450518"/>
    <lineage>
        <taxon>Bacteria</taxon>
        <taxon>Pseudomonadati</taxon>
        <taxon>Pseudomonadota</taxon>
        <taxon>Alphaproteobacteria</taxon>
        <taxon>Sphingomonadales</taxon>
        <taxon>Sphingomonadaceae</taxon>
        <taxon>Sphingobium</taxon>
    </lineage>
</organism>
<evidence type="ECO:0000313" key="1">
    <source>
        <dbReference type="EMBL" id="KER35753.1"/>
    </source>
</evidence>
<proteinExistence type="predicted"/>
<dbReference type="EMBL" id="JANF02000064">
    <property type="protein sequence ID" value="KER35753.1"/>
    <property type="molecule type" value="Genomic_DNA"/>
</dbReference>
<sequence length="60" mass="6140">MGLAGCAILGVLGVLGVGLAAGLLSGASKDLSKLERFEFSIEPGETHRIGSWLTWLRAGG</sequence>